<dbReference type="GO" id="GO:0070390">
    <property type="term" value="C:transcription export complex 2"/>
    <property type="evidence" value="ECO:0007669"/>
    <property type="project" value="UniProtKB-UniRule"/>
</dbReference>
<evidence type="ECO:0000313" key="4">
    <source>
        <dbReference type="Proteomes" id="UP000238350"/>
    </source>
</evidence>
<dbReference type="Gene3D" id="1.10.246.140">
    <property type="match status" value="1"/>
</dbReference>
<dbReference type="GO" id="GO:0000932">
    <property type="term" value="C:P-body"/>
    <property type="evidence" value="ECO:0007669"/>
    <property type="project" value="UniProtKB-SubCell"/>
</dbReference>
<name>A0A2T0FE36_9ASCO</name>
<dbReference type="Pfam" id="PF10163">
    <property type="entry name" value="EnY2"/>
    <property type="match status" value="1"/>
</dbReference>
<dbReference type="AlphaFoldDB" id="A0A2T0FE36"/>
<sequence>MTQVEEYLAKSGELERLSKHLHERLEQSGWYDQVSTLASAELSAADSLNFDSITQQVTAKAMAMVSEDIKVEMLQLIRSIVDQVVEKV</sequence>
<organism evidence="3 4">
    <name type="scientific">Wickerhamiella sorbophila</name>
    <dbReference type="NCBI Taxonomy" id="45607"/>
    <lineage>
        <taxon>Eukaryota</taxon>
        <taxon>Fungi</taxon>
        <taxon>Dikarya</taxon>
        <taxon>Ascomycota</taxon>
        <taxon>Saccharomycotina</taxon>
        <taxon>Dipodascomycetes</taxon>
        <taxon>Dipodascales</taxon>
        <taxon>Trichomonascaceae</taxon>
        <taxon>Wickerhamiella</taxon>
    </lineage>
</organism>
<protein>
    <recommendedName>
        <fullName evidence="2">Transcription and mRNA export factor SUS1</fullName>
    </recommendedName>
</protein>
<dbReference type="GO" id="GO:0000124">
    <property type="term" value="C:SAGA complex"/>
    <property type="evidence" value="ECO:0007669"/>
    <property type="project" value="UniProtKB-UniRule"/>
</dbReference>
<accession>A0A2T0FE36</accession>
<dbReference type="EMBL" id="NDIQ01000001">
    <property type="protein sequence ID" value="PRT53227.1"/>
    <property type="molecule type" value="Genomic_DNA"/>
</dbReference>
<evidence type="ECO:0000256" key="2">
    <source>
        <dbReference type="HAMAP-Rule" id="MF_03046"/>
    </source>
</evidence>
<keyword evidence="2" id="KW-0156">Chromatin regulator</keyword>
<dbReference type="GO" id="GO:0005654">
    <property type="term" value="C:nucleoplasm"/>
    <property type="evidence" value="ECO:0007669"/>
    <property type="project" value="UniProtKB-SubCell"/>
</dbReference>
<dbReference type="OrthoDB" id="6221744at2759"/>
<reference evidence="3 4" key="1">
    <citation type="submission" date="2017-04" db="EMBL/GenBank/DDBJ databases">
        <title>Genome sequencing of [Candida] sorbophila.</title>
        <authorList>
            <person name="Ahn J.O."/>
        </authorList>
    </citation>
    <scope>NUCLEOTIDE SEQUENCE [LARGE SCALE GENOMIC DNA]</scope>
    <source>
        <strain evidence="3 4">DS02</strain>
    </source>
</reference>
<dbReference type="GO" id="GO:0006368">
    <property type="term" value="P:transcription elongation by RNA polymerase II"/>
    <property type="evidence" value="ECO:0007669"/>
    <property type="project" value="UniProtKB-UniRule"/>
</dbReference>
<keyword evidence="2" id="KW-0010">Activator</keyword>
<comment type="caution">
    <text evidence="3">The sequence shown here is derived from an EMBL/GenBank/DDBJ whole genome shotgun (WGS) entry which is preliminary data.</text>
</comment>
<dbReference type="STRING" id="45607.A0A2T0FE36"/>
<dbReference type="GO" id="GO:0006406">
    <property type="term" value="P:mRNA export from nucleus"/>
    <property type="evidence" value="ECO:0007669"/>
    <property type="project" value="UniProtKB-UniRule"/>
</dbReference>
<keyword evidence="2" id="KW-0509">mRNA transport</keyword>
<dbReference type="GO" id="GO:0071819">
    <property type="term" value="C:DUBm complex"/>
    <property type="evidence" value="ECO:0007669"/>
    <property type="project" value="UniProtKB-UniRule"/>
</dbReference>
<dbReference type="GO" id="GO:0005643">
    <property type="term" value="C:nuclear pore"/>
    <property type="evidence" value="ECO:0007669"/>
    <property type="project" value="UniProtKB-UniRule"/>
</dbReference>
<keyword evidence="1 2" id="KW-0811">Translocation</keyword>
<dbReference type="GO" id="GO:0006325">
    <property type="term" value="P:chromatin organization"/>
    <property type="evidence" value="ECO:0007669"/>
    <property type="project" value="UniProtKB-KW"/>
</dbReference>
<keyword evidence="2" id="KW-0539">Nucleus</keyword>
<keyword evidence="2" id="KW-0805">Transcription regulation</keyword>
<dbReference type="InterPro" id="IPR018783">
    <property type="entry name" value="TF_ENY2"/>
</dbReference>
<keyword evidence="4" id="KW-1185">Reference proteome</keyword>
<keyword evidence="2" id="KW-0813">Transport</keyword>
<dbReference type="InterPro" id="IPR038212">
    <property type="entry name" value="TF_EnY2_sf"/>
</dbReference>
<comment type="subunit">
    <text evidence="2">Component of the nuclear pore complex (NPC)-associated TREX-2 complex (transcription and export complex 2), composed of at least SUS1, SAC3, THP1, SEM1, and CDC31. TREX-2 contains 2 SUS1 chains. The TREX-2 complex interacts with the nucleoporin NUP1. Component of the 1.8 MDa SAGA transcription coactivator-HAT complex. SAGA is built of 5 distinct domains with specialized functions. Within the SAGA complex, SUS1, SGF11, SGF73 and UBP8 form an additional subcomplex of SAGA called the DUB module (deubiquitination module). Interacts directly with THP1, SAC3, SGF11, and with the RNA polymerase II.</text>
</comment>
<dbReference type="HAMAP" id="MF_03046">
    <property type="entry name" value="ENY2_Sus1"/>
    <property type="match status" value="1"/>
</dbReference>
<keyword evidence="2" id="KW-0804">Transcription</keyword>
<evidence type="ECO:0000256" key="1">
    <source>
        <dbReference type="ARBA" id="ARBA00023010"/>
    </source>
</evidence>
<comment type="function">
    <text evidence="2">Involved in mRNA export coupled transcription activation by association with both the TREX-2 and the SAGA complexes. At the promoters, SAGA is required for recruitment of the basal transcription machinery. It influences RNA polymerase II transcriptional activity through different activities such as TBP interaction and promoter selectivity, interaction with transcription activators, and chromatin modification through histone acetylation and deubiquitination. Within the SAGA complex, participates to a subcomplex required for deubiquitination of H2B and for the maintenance of steady-state H3 methylation levels. The TREX-2 complex functions in docking export-competent ribonucleoprotein particles (mRNPs) to the nuclear entrance of the nuclear pore complex (nuclear basket). TREX-2 participates in mRNA export and accurate chromatin positioning in the nucleus by tethering genes to the nuclear periphery. May also be involved in cytoplasmic mRNA decay by interaction with components of P-bodies.</text>
</comment>
<evidence type="ECO:0000313" key="3">
    <source>
        <dbReference type="EMBL" id="PRT53227.1"/>
    </source>
</evidence>
<keyword evidence="2" id="KW-0963">Cytoplasm</keyword>
<comment type="similarity">
    <text evidence="2">Belongs to the ENY2 family.</text>
</comment>
<proteinExistence type="inferred from homology"/>
<gene>
    <name evidence="2" type="primary">SUS1</name>
    <name evidence="3" type="ORF">B9G98_00847</name>
</gene>
<dbReference type="GO" id="GO:0003713">
    <property type="term" value="F:transcription coactivator activity"/>
    <property type="evidence" value="ECO:0007669"/>
    <property type="project" value="UniProtKB-UniRule"/>
</dbReference>
<dbReference type="PANTHER" id="PTHR12514">
    <property type="entry name" value="ENHANCER OF YELLOW 2 TRANSCRIPTION FACTOR"/>
    <property type="match status" value="1"/>
</dbReference>
<dbReference type="GO" id="GO:0015031">
    <property type="term" value="P:protein transport"/>
    <property type="evidence" value="ECO:0007669"/>
    <property type="project" value="UniProtKB-KW"/>
</dbReference>
<comment type="subcellular location">
    <subcellularLocation>
        <location evidence="2">Nucleus</location>
        <location evidence="2">Nucleoplasm</location>
    </subcellularLocation>
    <subcellularLocation>
        <location evidence="2">Cytoplasm</location>
        <location evidence="2">P-body</location>
    </subcellularLocation>
</comment>
<dbReference type="Proteomes" id="UP000238350">
    <property type="component" value="Unassembled WGS sequence"/>
</dbReference>
<keyword evidence="2" id="KW-0653">Protein transport</keyword>